<dbReference type="HAMAP" id="MF_01805">
    <property type="entry name" value="ScpA"/>
    <property type="match status" value="1"/>
</dbReference>
<dbReference type="GO" id="GO:0005737">
    <property type="term" value="C:cytoplasm"/>
    <property type="evidence" value="ECO:0007669"/>
    <property type="project" value="UniProtKB-SubCell"/>
</dbReference>
<dbReference type="GO" id="GO:0051301">
    <property type="term" value="P:cell division"/>
    <property type="evidence" value="ECO:0007669"/>
    <property type="project" value="UniProtKB-KW"/>
</dbReference>
<keyword evidence="5" id="KW-1185">Reference proteome</keyword>
<sequence>MEKLNVKLDVFEGPLDLLLHLIKTLEVDIYDIPIADITTQYMNYIKSMEILQLEVAGDYIVMAATLMSIKSKMLLPKQELILDEDGELVEDGDDPRAALVAQLLEYRKFKYAATVLQVKEEERGQYYTKEPSDLSEYKEEMEPLEPGEVSTIDLFLAFHDILERRKHLGPQETTITNDQESVDDKMTFIANMMKELPAKTGIPFGSLFVTYTKSEIVTTFMALLELIKSRKIIAKQDDNYEPIMMYNQQIINESADEANDIE</sequence>
<evidence type="ECO:0000313" key="5">
    <source>
        <dbReference type="Proteomes" id="UP000500890"/>
    </source>
</evidence>
<gene>
    <name evidence="3" type="primary">scpA</name>
    <name evidence="4" type="ORF">G7081_05645</name>
</gene>
<dbReference type="RefSeq" id="WP_166007984.1">
    <property type="nucleotide sequence ID" value="NZ_CP049886.1"/>
</dbReference>
<dbReference type="InterPro" id="IPR003768">
    <property type="entry name" value="ScpA"/>
</dbReference>
<dbReference type="Proteomes" id="UP000500890">
    <property type="component" value="Chromosome"/>
</dbReference>
<comment type="subunit">
    <text evidence="3">Component of a cohesin-like complex composed of ScpA, ScpB and the Smc homodimer, in which ScpA and ScpB bind to the head domain of Smc. The presence of the three proteins is required for the association of the complex with DNA.</text>
</comment>
<dbReference type="Gene3D" id="1.10.10.580">
    <property type="entry name" value="Structural maintenance of chromosome 1. Chain E"/>
    <property type="match status" value="1"/>
</dbReference>
<comment type="function">
    <text evidence="3">Participates in chromosomal partition during cell division. May act via the formation of a condensin-like complex containing Smc and ScpB that pull DNA away from mid-cell into both cell halves.</text>
</comment>
<comment type="similarity">
    <text evidence="3">Belongs to the ScpA family.</text>
</comment>
<organism evidence="4 5">
    <name type="scientific">Vagococcus coleopterorum</name>
    <dbReference type="NCBI Taxonomy" id="2714946"/>
    <lineage>
        <taxon>Bacteria</taxon>
        <taxon>Bacillati</taxon>
        <taxon>Bacillota</taxon>
        <taxon>Bacilli</taxon>
        <taxon>Lactobacillales</taxon>
        <taxon>Enterococcaceae</taxon>
        <taxon>Vagococcus</taxon>
    </lineage>
</organism>
<proteinExistence type="inferred from homology"/>
<evidence type="ECO:0000256" key="1">
    <source>
        <dbReference type="ARBA" id="ARBA00022829"/>
    </source>
</evidence>
<reference evidence="4 5" key="1">
    <citation type="submission" date="2020-03" db="EMBL/GenBank/DDBJ databases">
        <title>Vagococcus sp. nov., isolated from beetles.</title>
        <authorList>
            <person name="Hyun D.-W."/>
            <person name="Bae J.-W."/>
        </authorList>
    </citation>
    <scope>NUCLEOTIDE SEQUENCE [LARGE SCALE GENOMIC DNA]</scope>
    <source>
        <strain evidence="4 5">HDW17A</strain>
    </source>
</reference>
<name>A0A6G8ANM0_9ENTE</name>
<keyword evidence="3" id="KW-0132">Cell division</keyword>
<evidence type="ECO:0000256" key="2">
    <source>
        <dbReference type="ARBA" id="ARBA00044777"/>
    </source>
</evidence>
<keyword evidence="3" id="KW-0131">Cell cycle</keyword>
<dbReference type="Gene3D" id="6.10.250.2410">
    <property type="match status" value="1"/>
</dbReference>
<dbReference type="KEGG" id="vah:G7081_05645"/>
<keyword evidence="3" id="KW-0963">Cytoplasm</keyword>
<dbReference type="PANTHER" id="PTHR33969:SF2">
    <property type="entry name" value="SEGREGATION AND CONDENSATION PROTEIN A"/>
    <property type="match status" value="1"/>
</dbReference>
<evidence type="ECO:0000256" key="3">
    <source>
        <dbReference type="HAMAP-Rule" id="MF_01805"/>
    </source>
</evidence>
<accession>A0A6G8ANM0</accession>
<keyword evidence="1 3" id="KW-0159">Chromosome partition</keyword>
<dbReference type="InterPro" id="IPR023093">
    <property type="entry name" value="ScpA-like_C"/>
</dbReference>
<dbReference type="PANTHER" id="PTHR33969">
    <property type="entry name" value="SEGREGATION AND CONDENSATION PROTEIN A"/>
    <property type="match status" value="1"/>
</dbReference>
<dbReference type="Pfam" id="PF02616">
    <property type="entry name" value="SMC_ScpA"/>
    <property type="match status" value="1"/>
</dbReference>
<dbReference type="GO" id="GO:0006260">
    <property type="term" value="P:DNA replication"/>
    <property type="evidence" value="ECO:0007669"/>
    <property type="project" value="UniProtKB-UniRule"/>
</dbReference>
<evidence type="ECO:0000313" key="4">
    <source>
        <dbReference type="EMBL" id="QIL46596.1"/>
    </source>
</evidence>
<protein>
    <recommendedName>
        <fullName evidence="2 3">Segregation and condensation protein A</fullName>
    </recommendedName>
</protein>
<dbReference type="GO" id="GO:0007059">
    <property type="term" value="P:chromosome segregation"/>
    <property type="evidence" value="ECO:0007669"/>
    <property type="project" value="UniProtKB-UniRule"/>
</dbReference>
<dbReference type="AlphaFoldDB" id="A0A6G8ANM0"/>
<dbReference type="EMBL" id="CP049886">
    <property type="protein sequence ID" value="QIL46596.1"/>
    <property type="molecule type" value="Genomic_DNA"/>
</dbReference>
<comment type="subcellular location">
    <subcellularLocation>
        <location evidence="3">Cytoplasm</location>
    </subcellularLocation>
    <text evidence="3">Associated with two foci at the outer edges of the nucleoid region in young cells, and at four foci within both cell halves in older cells.</text>
</comment>